<evidence type="ECO:0000256" key="2">
    <source>
        <dbReference type="ARBA" id="ARBA00022741"/>
    </source>
</evidence>
<dbReference type="GO" id="GO:0016887">
    <property type="term" value="F:ATP hydrolysis activity"/>
    <property type="evidence" value="ECO:0007669"/>
    <property type="project" value="InterPro"/>
</dbReference>
<evidence type="ECO:0000313" key="5">
    <source>
        <dbReference type="EMBL" id="MCP8899066.1"/>
    </source>
</evidence>
<keyword evidence="3 5" id="KW-0067">ATP-binding</keyword>
<gene>
    <name evidence="5" type="ORF">M6D89_07120</name>
</gene>
<dbReference type="InterPro" id="IPR027417">
    <property type="entry name" value="P-loop_NTPase"/>
</dbReference>
<name>A0A9X2KSQ6_9GAMM</name>
<evidence type="ECO:0000259" key="4">
    <source>
        <dbReference type="PROSITE" id="PS50893"/>
    </source>
</evidence>
<protein>
    <submittedName>
        <fullName evidence="5">ABC transporter ATP-binding protein</fullName>
    </submittedName>
</protein>
<reference evidence="5" key="1">
    <citation type="submission" date="2022-05" db="EMBL/GenBank/DDBJ databases">
        <authorList>
            <person name="Sun H.-N."/>
        </authorList>
    </citation>
    <scope>NUCLEOTIDE SEQUENCE</scope>
    <source>
        <strain evidence="5">HB14</strain>
    </source>
</reference>
<dbReference type="InterPro" id="IPR051782">
    <property type="entry name" value="ABC_Transporter_VariousFunc"/>
</dbReference>
<dbReference type="Gene3D" id="3.40.50.300">
    <property type="entry name" value="P-loop containing nucleotide triphosphate hydrolases"/>
    <property type="match status" value="1"/>
</dbReference>
<keyword evidence="2" id="KW-0547">Nucleotide-binding</keyword>
<dbReference type="Pfam" id="PF00005">
    <property type="entry name" value="ABC_tran"/>
    <property type="match status" value="1"/>
</dbReference>
<evidence type="ECO:0000256" key="1">
    <source>
        <dbReference type="ARBA" id="ARBA00022448"/>
    </source>
</evidence>
<evidence type="ECO:0000313" key="6">
    <source>
        <dbReference type="Proteomes" id="UP001139319"/>
    </source>
</evidence>
<dbReference type="PROSITE" id="PS50893">
    <property type="entry name" value="ABC_TRANSPORTER_2"/>
    <property type="match status" value="1"/>
</dbReference>
<reference evidence="5" key="2">
    <citation type="submission" date="2023-01" db="EMBL/GenBank/DDBJ databases">
        <title>Gilvimarinus xylanilyticus HB14 isolated from Caulerpa lentillifera aquaculture base in Hainan, China.</title>
        <authorList>
            <person name="Zhang Y.-J."/>
        </authorList>
    </citation>
    <scope>NUCLEOTIDE SEQUENCE</scope>
    <source>
        <strain evidence="5">HB14</strain>
    </source>
</reference>
<feature type="domain" description="ABC transporter" evidence="4">
    <location>
        <begin position="5"/>
        <end position="230"/>
    </location>
</feature>
<dbReference type="RefSeq" id="WP_253967327.1">
    <property type="nucleotide sequence ID" value="NZ_JAMFTH010000001.1"/>
</dbReference>
<dbReference type="PROSITE" id="PS00211">
    <property type="entry name" value="ABC_TRANSPORTER_1"/>
    <property type="match status" value="1"/>
</dbReference>
<accession>A0A9X2KSQ6</accession>
<dbReference type="InterPro" id="IPR017871">
    <property type="entry name" value="ABC_transporter-like_CS"/>
</dbReference>
<dbReference type="PANTHER" id="PTHR42939">
    <property type="entry name" value="ABC TRANSPORTER ATP-BINDING PROTEIN ALBC-RELATED"/>
    <property type="match status" value="1"/>
</dbReference>
<keyword evidence="1" id="KW-0813">Transport</keyword>
<dbReference type="SUPFAM" id="SSF52540">
    <property type="entry name" value="P-loop containing nucleoside triphosphate hydrolases"/>
    <property type="match status" value="1"/>
</dbReference>
<evidence type="ECO:0000256" key="3">
    <source>
        <dbReference type="ARBA" id="ARBA00022840"/>
    </source>
</evidence>
<dbReference type="EMBL" id="JAMFTH010000001">
    <property type="protein sequence ID" value="MCP8899066.1"/>
    <property type="molecule type" value="Genomic_DNA"/>
</dbReference>
<dbReference type="AlphaFoldDB" id="A0A9X2KSQ6"/>
<proteinExistence type="predicted"/>
<dbReference type="InterPro" id="IPR003439">
    <property type="entry name" value="ABC_transporter-like_ATP-bd"/>
</dbReference>
<dbReference type="InterPro" id="IPR003593">
    <property type="entry name" value="AAA+_ATPase"/>
</dbReference>
<dbReference type="GO" id="GO:0005524">
    <property type="term" value="F:ATP binding"/>
    <property type="evidence" value="ECO:0007669"/>
    <property type="project" value="UniProtKB-KW"/>
</dbReference>
<dbReference type="PANTHER" id="PTHR42939:SF3">
    <property type="entry name" value="ABC TRANSPORTER ATP-BINDING COMPONENT"/>
    <property type="match status" value="1"/>
</dbReference>
<organism evidence="5 6">
    <name type="scientific">Gilvimarinus xylanilyticus</name>
    <dbReference type="NCBI Taxonomy" id="2944139"/>
    <lineage>
        <taxon>Bacteria</taxon>
        <taxon>Pseudomonadati</taxon>
        <taxon>Pseudomonadota</taxon>
        <taxon>Gammaproteobacteria</taxon>
        <taxon>Cellvibrionales</taxon>
        <taxon>Cellvibrionaceae</taxon>
        <taxon>Gilvimarinus</taxon>
    </lineage>
</organism>
<keyword evidence="6" id="KW-1185">Reference proteome</keyword>
<dbReference type="SMART" id="SM00382">
    <property type="entry name" value="AAA"/>
    <property type="match status" value="1"/>
</dbReference>
<sequence length="294" mass="32906">MTDVIQMRGVAKSYQNFQLDHIDLTLPAGEIMGLVGVNGAGKSTTLRILMGLIAPDSGSVNVLGHSLPEQQVEAKRDVGFASEDMRLYKHKNLAWHMNFVQSFFPSWDNRYAQHLAQKFGLPLDQNLKGFSHGQRVKAALLLLLARRPGLLILDEPTTGLDPVARSEVLEELAEVLENENRSVLFSSHNTHDVEQLSDSITFLHDGRVLASEDIESFLEKWRCVRCKGDIDPQALQSSNLAEFRRSGSLINLKLDNYNDSTAAWLQSKGLEVVEVLRMTLEEIFIANVKRGRAQ</sequence>
<dbReference type="Proteomes" id="UP001139319">
    <property type="component" value="Unassembled WGS sequence"/>
</dbReference>
<comment type="caution">
    <text evidence="5">The sequence shown here is derived from an EMBL/GenBank/DDBJ whole genome shotgun (WGS) entry which is preliminary data.</text>
</comment>
<dbReference type="CDD" id="cd03230">
    <property type="entry name" value="ABC_DR_subfamily_A"/>
    <property type="match status" value="1"/>
</dbReference>